<dbReference type="SUPFAM" id="SSF56784">
    <property type="entry name" value="HAD-like"/>
    <property type="match status" value="1"/>
</dbReference>
<dbReference type="AlphaFoldDB" id="A0A7S2CJ99"/>
<organism evidence="1">
    <name type="scientific">Florenciella parvula</name>
    <dbReference type="NCBI Taxonomy" id="236787"/>
    <lineage>
        <taxon>Eukaryota</taxon>
        <taxon>Sar</taxon>
        <taxon>Stramenopiles</taxon>
        <taxon>Ochrophyta</taxon>
        <taxon>Dictyochophyceae</taxon>
        <taxon>Florenciellales</taxon>
        <taxon>Florenciella</taxon>
    </lineage>
</organism>
<sequence>MAEAAEAKGGGLLSTGTIVVNIRGAAGKLELTRRLMGERLAVDGGAGGRKACVFVGDSVTDFRSMVESDIGVLMGGSKSVHAVAQLVGVEVHPLPSSVDALWRADEEAREQAEEEGRAPPRRIFAGEWPQLGALLDSMR</sequence>
<name>A0A7S2CJ99_9STRA</name>
<protein>
    <submittedName>
        <fullName evidence="1">Uncharacterized protein</fullName>
    </submittedName>
</protein>
<gene>
    <name evidence="1" type="ORF">FPAR1323_LOCUS11561</name>
</gene>
<dbReference type="InterPro" id="IPR036412">
    <property type="entry name" value="HAD-like_sf"/>
</dbReference>
<dbReference type="EMBL" id="HBGT01021981">
    <property type="protein sequence ID" value="CAD9427577.1"/>
    <property type="molecule type" value="Transcribed_RNA"/>
</dbReference>
<proteinExistence type="predicted"/>
<evidence type="ECO:0000313" key="1">
    <source>
        <dbReference type="EMBL" id="CAD9427577.1"/>
    </source>
</evidence>
<reference evidence="1" key="1">
    <citation type="submission" date="2021-01" db="EMBL/GenBank/DDBJ databases">
        <authorList>
            <person name="Corre E."/>
            <person name="Pelletier E."/>
            <person name="Niang G."/>
            <person name="Scheremetjew M."/>
            <person name="Finn R."/>
            <person name="Kale V."/>
            <person name="Holt S."/>
            <person name="Cochrane G."/>
            <person name="Meng A."/>
            <person name="Brown T."/>
            <person name="Cohen L."/>
        </authorList>
    </citation>
    <scope>NUCLEOTIDE SEQUENCE</scope>
    <source>
        <strain evidence="1">RCC1693</strain>
    </source>
</reference>
<dbReference type="InterPro" id="IPR023214">
    <property type="entry name" value="HAD_sf"/>
</dbReference>
<accession>A0A7S2CJ99</accession>
<dbReference type="Gene3D" id="3.40.50.1000">
    <property type="entry name" value="HAD superfamily/HAD-like"/>
    <property type="match status" value="1"/>
</dbReference>